<dbReference type="PATRIC" id="fig|482957.22.peg.6900"/>
<protein>
    <recommendedName>
        <fullName evidence="2">HTH cro/C1-type domain-containing protein</fullName>
    </recommendedName>
</protein>
<dbReference type="KEGG" id="bur:Bcep18194_B3073"/>
<dbReference type="HOGENOM" id="CLU_705297_0_0_4"/>
<evidence type="ECO:0000313" key="4">
    <source>
        <dbReference type="Proteomes" id="UP000002705"/>
    </source>
</evidence>
<feature type="domain" description="HTH cro/C1-type" evidence="2">
    <location>
        <begin position="28"/>
        <end position="64"/>
    </location>
</feature>
<sequence length="391" mass="44743">MTREAIGLNGDKVKFRIAELGIPRKKLLSGMNTKTLQRILRGERTSLSTAHQLARELGTTVDELKGPVTENNLTAWLSGNWLYEDGPAPKLEKHTSCMAFVGNGTMVMIDSPPTGFGNPFVKLLAFRPEICRKLVIRRVGETFEVEVHYFDYVNHGKEVAYQFGVSCRFFPLSRDGDNFLKRAMSDPLKRYFWTWLRETAIANAELLEIEGEQFPTHPHAYRPLVIFSKGHAEENEVGVRLFSQLQVDFRESLTEYLGSLDGRRHVFAQATRLGISITIEPTVKEMVELDRYSPTTIHVFLVWTTSTGSVRLAPWRYDHRQEFAAAIAERRWRDFYSRGMPIRQFPDDSTEDPPAPPMSADPNIPADLLTALRGIDWYDSDEQLWALRFID</sequence>
<reference evidence="3" key="1">
    <citation type="submission" date="2005-10" db="EMBL/GenBank/DDBJ databases">
        <title>Complete sequence of chromosome 2 of Burkholderia sp. 383.</title>
        <authorList>
            <consortium name="US DOE Joint Genome Institute"/>
            <person name="Copeland A."/>
            <person name="Lucas S."/>
            <person name="Lapidus A."/>
            <person name="Barry K."/>
            <person name="Detter J.C."/>
            <person name="Glavina T."/>
            <person name="Hammon N."/>
            <person name="Israni S."/>
            <person name="Pitluck S."/>
            <person name="Chain P."/>
            <person name="Malfatti S."/>
            <person name="Shin M."/>
            <person name="Vergez L."/>
            <person name="Schmutz J."/>
            <person name="Larimer F."/>
            <person name="Land M."/>
            <person name="Kyrpides N."/>
            <person name="Lykidis A."/>
            <person name="Richardson P."/>
        </authorList>
    </citation>
    <scope>NUCLEOTIDE SEQUENCE [LARGE SCALE GENOMIC DNA]</scope>
    <source>
        <strain evidence="3">383</strain>
    </source>
</reference>
<dbReference type="EMBL" id="CP000152">
    <property type="protein sequence ID" value="ABB13183.1"/>
    <property type="molecule type" value="Genomic_DNA"/>
</dbReference>
<organism evidence="3 4">
    <name type="scientific">Burkholderia lata (strain ATCC 17760 / DSM 23089 / LMG 22485 / NCIMB 9086 / R18194 / 383)</name>
    <dbReference type="NCBI Taxonomy" id="482957"/>
    <lineage>
        <taxon>Bacteria</taxon>
        <taxon>Pseudomonadati</taxon>
        <taxon>Pseudomonadota</taxon>
        <taxon>Betaproteobacteria</taxon>
        <taxon>Burkholderiales</taxon>
        <taxon>Burkholderiaceae</taxon>
        <taxon>Burkholderia</taxon>
        <taxon>Burkholderia cepacia complex</taxon>
    </lineage>
</organism>
<dbReference type="InterPro" id="IPR001387">
    <property type="entry name" value="Cro/C1-type_HTH"/>
</dbReference>
<dbReference type="PROSITE" id="PS50943">
    <property type="entry name" value="HTH_CROC1"/>
    <property type="match status" value="1"/>
</dbReference>
<dbReference type="CDD" id="cd00093">
    <property type="entry name" value="HTH_XRE"/>
    <property type="match status" value="1"/>
</dbReference>
<keyword evidence="4" id="KW-1185">Reference proteome</keyword>
<gene>
    <name evidence="3" type="ordered locus">Bcep18194_B3073</name>
</gene>
<proteinExistence type="predicted"/>
<dbReference type="GeneID" id="45099375"/>
<accession>Q390D3</accession>
<dbReference type="RefSeq" id="WP_011356662.1">
    <property type="nucleotide sequence ID" value="NC_007511.1"/>
</dbReference>
<evidence type="ECO:0000256" key="1">
    <source>
        <dbReference type="SAM" id="MobiDB-lite"/>
    </source>
</evidence>
<feature type="region of interest" description="Disordered" evidence="1">
    <location>
        <begin position="343"/>
        <end position="363"/>
    </location>
</feature>
<name>Q390D3_BURL3</name>
<evidence type="ECO:0000313" key="3">
    <source>
        <dbReference type="EMBL" id="ABB13183.1"/>
    </source>
</evidence>
<evidence type="ECO:0000259" key="2">
    <source>
        <dbReference type="PROSITE" id="PS50943"/>
    </source>
</evidence>
<dbReference type="AlphaFoldDB" id="Q390D3"/>
<dbReference type="Proteomes" id="UP000002705">
    <property type="component" value="Chromosome 2"/>
</dbReference>